<feature type="domain" description="Glycosyl transferase family 51" evidence="17">
    <location>
        <begin position="296"/>
        <end position="466"/>
    </location>
</feature>
<dbReference type="KEGG" id="mar:MAE_39090"/>
<evidence type="ECO:0000256" key="5">
    <source>
        <dbReference type="ARBA" id="ARBA00022676"/>
    </source>
</evidence>
<comment type="similarity">
    <text evidence="1">In the C-terminal section; belongs to the transpeptidase family.</text>
</comment>
<feature type="compositionally biased region" description="Pro residues" evidence="14">
    <location>
        <begin position="950"/>
        <end position="966"/>
    </location>
</feature>
<dbReference type="CAZy" id="GT51">
    <property type="family name" value="Glycosyltransferase Family 51"/>
</dbReference>
<dbReference type="Pfam" id="PF00905">
    <property type="entry name" value="Transpeptidase"/>
    <property type="match status" value="1"/>
</dbReference>
<dbReference type="NCBIfam" id="TIGR02074">
    <property type="entry name" value="PBP_1a_fam"/>
    <property type="match status" value="1"/>
</dbReference>
<dbReference type="EnsemblBacteria" id="BAG03731">
    <property type="protein sequence ID" value="BAG03731"/>
    <property type="gene ID" value="MAE_39090"/>
</dbReference>
<dbReference type="InterPro" id="IPR036950">
    <property type="entry name" value="PBP_transglycosylase"/>
</dbReference>
<feature type="transmembrane region" description="Helical" evidence="15">
    <location>
        <begin position="15"/>
        <end position="38"/>
    </location>
</feature>
<feature type="region of interest" description="Disordered" evidence="14">
    <location>
        <begin position="833"/>
        <end position="966"/>
    </location>
</feature>
<evidence type="ECO:0000256" key="8">
    <source>
        <dbReference type="ARBA" id="ARBA00022960"/>
    </source>
</evidence>
<keyword evidence="5" id="KW-0328">Glycosyltransferase</keyword>
<evidence type="ECO:0000256" key="9">
    <source>
        <dbReference type="ARBA" id="ARBA00022984"/>
    </source>
</evidence>
<evidence type="ECO:0000256" key="12">
    <source>
        <dbReference type="ARBA" id="ARBA00034000"/>
    </source>
</evidence>
<dbReference type="PaxDb" id="449447-MAE_39090"/>
<evidence type="ECO:0000256" key="7">
    <source>
        <dbReference type="ARBA" id="ARBA00022801"/>
    </source>
</evidence>
<dbReference type="GO" id="GO:0006508">
    <property type="term" value="P:proteolysis"/>
    <property type="evidence" value="ECO:0007669"/>
    <property type="project" value="UniProtKB-KW"/>
</dbReference>
<organism evidence="18 19">
    <name type="scientific">Microcystis aeruginosa (strain NIES-843 / IAM M-2473)</name>
    <dbReference type="NCBI Taxonomy" id="449447"/>
    <lineage>
        <taxon>Bacteria</taxon>
        <taxon>Bacillati</taxon>
        <taxon>Cyanobacteriota</taxon>
        <taxon>Cyanophyceae</taxon>
        <taxon>Oscillatoriophycideae</taxon>
        <taxon>Chroococcales</taxon>
        <taxon>Microcystaceae</taxon>
        <taxon>Microcystis</taxon>
    </lineage>
</organism>
<evidence type="ECO:0000256" key="4">
    <source>
        <dbReference type="ARBA" id="ARBA00022670"/>
    </source>
</evidence>
<evidence type="ECO:0000259" key="16">
    <source>
        <dbReference type="Pfam" id="PF00905"/>
    </source>
</evidence>
<dbReference type="GO" id="GO:0071555">
    <property type="term" value="P:cell wall organization"/>
    <property type="evidence" value="ECO:0007669"/>
    <property type="project" value="UniProtKB-KW"/>
</dbReference>
<dbReference type="InterPro" id="IPR050396">
    <property type="entry name" value="Glycosyltr_51/Transpeptidase"/>
</dbReference>
<comment type="catalytic activity">
    <reaction evidence="13">
        <text>[GlcNAc-(1-&gt;4)-Mur2Ac(oyl-L-Ala-gamma-D-Glu-L-Lys-D-Ala-D-Ala)](n)-di-trans,octa-cis-undecaprenyl diphosphate + beta-D-GlcNAc-(1-&gt;4)-Mur2Ac(oyl-L-Ala-gamma-D-Glu-L-Lys-D-Ala-D-Ala)-di-trans,octa-cis-undecaprenyl diphosphate = [GlcNAc-(1-&gt;4)-Mur2Ac(oyl-L-Ala-gamma-D-Glu-L-Lys-D-Ala-D-Ala)](n+1)-di-trans,octa-cis-undecaprenyl diphosphate + di-trans,octa-cis-undecaprenyl diphosphate + H(+)</text>
        <dbReference type="Rhea" id="RHEA:23708"/>
        <dbReference type="Rhea" id="RHEA-COMP:9602"/>
        <dbReference type="Rhea" id="RHEA-COMP:9603"/>
        <dbReference type="ChEBI" id="CHEBI:15378"/>
        <dbReference type="ChEBI" id="CHEBI:58405"/>
        <dbReference type="ChEBI" id="CHEBI:60033"/>
        <dbReference type="ChEBI" id="CHEBI:78435"/>
        <dbReference type="EC" id="2.4.99.28"/>
    </reaction>
</comment>
<dbReference type="GO" id="GO:0008955">
    <property type="term" value="F:peptidoglycan glycosyltransferase activity"/>
    <property type="evidence" value="ECO:0007669"/>
    <property type="project" value="UniProtKB-EC"/>
</dbReference>
<keyword evidence="3" id="KW-0121">Carboxypeptidase</keyword>
<keyword evidence="6" id="KW-0808">Transferase</keyword>
<keyword evidence="11" id="KW-0961">Cell wall biogenesis/degradation</keyword>
<dbReference type="GO" id="GO:0008360">
    <property type="term" value="P:regulation of cell shape"/>
    <property type="evidence" value="ECO:0007669"/>
    <property type="project" value="UniProtKB-KW"/>
</dbReference>
<evidence type="ECO:0000256" key="10">
    <source>
        <dbReference type="ARBA" id="ARBA00023268"/>
    </source>
</evidence>
<dbReference type="FunFam" id="1.10.3810.10:FF:000001">
    <property type="entry name" value="Penicillin-binding protein 1A"/>
    <property type="match status" value="1"/>
</dbReference>
<dbReference type="eggNOG" id="COG0744">
    <property type="taxonomic scope" value="Bacteria"/>
</dbReference>
<keyword evidence="15" id="KW-0812">Transmembrane</keyword>
<dbReference type="AlphaFoldDB" id="B0JQ07"/>
<dbReference type="SUPFAM" id="SSF56601">
    <property type="entry name" value="beta-lactamase/transpeptidase-like"/>
    <property type="match status" value="1"/>
</dbReference>
<evidence type="ECO:0000313" key="19">
    <source>
        <dbReference type="Proteomes" id="UP000001510"/>
    </source>
</evidence>
<protein>
    <submittedName>
        <fullName evidence="18">Penicillin-binding protein</fullName>
    </submittedName>
</protein>
<evidence type="ECO:0000313" key="18">
    <source>
        <dbReference type="EMBL" id="BAG03731.1"/>
    </source>
</evidence>
<reference evidence="18 19" key="1">
    <citation type="journal article" date="2007" name="DNA Res.">
        <title>Complete genomic structure of the bloom-forming toxic cyanobacterium Microcystis aeruginosa NIES-843.</title>
        <authorList>
            <person name="Kaneko T."/>
            <person name="Nakajima N."/>
            <person name="Okamoto S."/>
            <person name="Suzuki I."/>
            <person name="Tanabe Y."/>
            <person name="Tamaoki M."/>
            <person name="Nakamura Y."/>
            <person name="Kasai F."/>
            <person name="Watanabe A."/>
            <person name="Kawashima K."/>
            <person name="Kishida Y."/>
            <person name="Ono A."/>
            <person name="Shimizu Y."/>
            <person name="Takahashi C."/>
            <person name="Minami C."/>
            <person name="Fujishiro T."/>
            <person name="Kohara M."/>
            <person name="Katoh M."/>
            <person name="Nakazaki N."/>
            <person name="Nakayama S."/>
            <person name="Yamada M."/>
            <person name="Tabata S."/>
            <person name="Watanabe M.M."/>
        </authorList>
    </citation>
    <scope>NUCLEOTIDE SEQUENCE [LARGE SCALE GENOMIC DNA]</scope>
    <source>
        <strain evidence="19">NIES-843 / IAM M-247</strain>
    </source>
</reference>
<evidence type="ECO:0000256" key="13">
    <source>
        <dbReference type="ARBA" id="ARBA00049902"/>
    </source>
</evidence>
<dbReference type="EMBL" id="AP009552">
    <property type="protein sequence ID" value="BAG03731.1"/>
    <property type="molecule type" value="Genomic_DNA"/>
</dbReference>
<keyword evidence="7" id="KW-0378">Hydrolase</keyword>
<comment type="catalytic activity">
    <reaction evidence="12">
        <text>Preferential cleavage: (Ac)2-L-Lys-D-Ala-|-D-Ala. Also transpeptidation of peptidyl-alanyl moieties that are N-acyl substituents of D-alanine.</text>
        <dbReference type="EC" id="3.4.16.4"/>
    </reaction>
</comment>
<evidence type="ECO:0000256" key="3">
    <source>
        <dbReference type="ARBA" id="ARBA00022645"/>
    </source>
</evidence>
<dbReference type="Gene3D" id="1.10.3810.10">
    <property type="entry name" value="Biosynthetic peptidoglycan transglycosylase-like"/>
    <property type="match status" value="1"/>
</dbReference>
<dbReference type="InterPro" id="IPR023346">
    <property type="entry name" value="Lysozyme-like_dom_sf"/>
</dbReference>
<dbReference type="Proteomes" id="UP000001510">
    <property type="component" value="Chromosome"/>
</dbReference>
<dbReference type="STRING" id="449447.MAE_39090"/>
<dbReference type="HOGENOM" id="CLU_006354_4_0_3"/>
<keyword evidence="15" id="KW-1133">Transmembrane helix</keyword>
<dbReference type="GO" id="GO:0009002">
    <property type="term" value="F:serine-type D-Ala-D-Ala carboxypeptidase activity"/>
    <property type="evidence" value="ECO:0007669"/>
    <property type="project" value="UniProtKB-EC"/>
</dbReference>
<feature type="compositionally biased region" description="Polar residues" evidence="14">
    <location>
        <begin position="855"/>
        <end position="870"/>
    </location>
</feature>
<gene>
    <name evidence="18" type="ordered locus">MAE_39090</name>
</gene>
<dbReference type="PANTHER" id="PTHR32282:SF31">
    <property type="entry name" value="PEPTIDOGLYCAN GLYCOSYLTRANSFERASE"/>
    <property type="match status" value="1"/>
</dbReference>
<dbReference type="GO" id="GO:0030288">
    <property type="term" value="C:outer membrane-bounded periplasmic space"/>
    <property type="evidence" value="ECO:0007669"/>
    <property type="project" value="TreeGrafter"/>
</dbReference>
<feature type="compositionally biased region" description="Low complexity" evidence="14">
    <location>
        <begin position="910"/>
        <end position="929"/>
    </location>
</feature>
<comment type="similarity">
    <text evidence="2">In the N-terminal section; belongs to the glycosyltransferase 51 family.</text>
</comment>
<feature type="domain" description="Penicillin-binding protein transpeptidase" evidence="16">
    <location>
        <begin position="559"/>
        <end position="790"/>
    </location>
</feature>
<keyword evidence="4" id="KW-0645">Protease</keyword>
<dbReference type="InterPro" id="IPR001264">
    <property type="entry name" value="Glyco_trans_51"/>
</dbReference>
<keyword evidence="8" id="KW-0133">Cell shape</keyword>
<name>B0JQ07_MICAN</name>
<keyword evidence="9" id="KW-0573">Peptidoglycan synthesis</keyword>
<dbReference type="InterPro" id="IPR001460">
    <property type="entry name" value="PCN-bd_Tpept"/>
</dbReference>
<evidence type="ECO:0000256" key="15">
    <source>
        <dbReference type="SAM" id="Phobius"/>
    </source>
</evidence>
<evidence type="ECO:0000259" key="17">
    <source>
        <dbReference type="Pfam" id="PF00912"/>
    </source>
</evidence>
<keyword evidence="15" id="KW-0472">Membrane</keyword>
<proteinExistence type="inferred from homology"/>
<keyword evidence="19" id="KW-1185">Reference proteome</keyword>
<evidence type="ECO:0000256" key="2">
    <source>
        <dbReference type="ARBA" id="ARBA00007739"/>
    </source>
</evidence>
<dbReference type="GO" id="GO:0008658">
    <property type="term" value="F:penicillin binding"/>
    <property type="evidence" value="ECO:0007669"/>
    <property type="project" value="InterPro"/>
</dbReference>
<dbReference type="Pfam" id="PF00912">
    <property type="entry name" value="Transgly"/>
    <property type="match status" value="1"/>
</dbReference>
<sequence>MVRSLFNTIYKEAKISLIFGSIINALASLLLCLVVSGLPSSIIPSSNGGDNLAIFKETGDRRQETGDRRQETGDRRLFLFTLPTPYTLHPTPHLPNTPPPHFPFPTSPSPLPHYPTSPTPHLPTSLSPLPLPHFPPPQHPNTLILTRSTNMKYKQKLSQFFHNLANKLENSEQPPKVDPIDSKSAPVAGEKPVEAAYEEKKVNLVSRTSSKALETLKPLKNKFTTLLDNSPLPQWRQHPRFGLYLGLGLGVTGGILGVGWGIYRLETSLPQNIADIQTYARPGTLTIQAANGEILKQNGPSTYETVKIAQVPPLVQEAFIASEDRRFRQHGGVDGQGIARALFSNLRAGGVVEGGSTITQQLARIVFLSQERSFDRKLREMRIAQKIEDKYTKDQILERYFHLVYLGSGAYGLADAAWLYFSKPVDKLTLAEAATLAGIVPAPSLYSPLENPKSALERRNIVLKTMAEVGFITNAQAELAIASPLGLKTSPLKRLQRQAAYFTDYVEKELPQLVPAKTLEAGGLVVKTTLNPRWQREGEEVVERAVSRYGRWQNFQQAALVAIDPKNGQIKAMVGGIDYDKNQFNRVTQAKRQPGSTFKPFVYAAAIAAGKSPYSSYKDAQYVVDGYKPENYGDKYSGRAVSMRDALTSSLNVVAVQVLVAVGWNPVIKLAQDMGIQSKLLPTYSLALGASEVNLLELTSAYGTFANNGVHQPVYGINQVLDRNGKVIYQANFKPKTALNQNTAATMTWMLQDVVNSGTGTPAQIGRPVAGKTGTSDKARDLWFVGYIPQLVTGIWLGNDNNKPTNGASTMSAWMWRQFMLGAIKDIPYQGFPEPNLGKRPVTVKAEPIKPRRTYFTQTINNRLASSDEGSPSEGPIRRRRRVRVSREQTIVRSNTSEPSQRRSSRRRTTVAPTSAAAPSPQNTAPAAAEPITVPVTVAAPETRSVPLQVTPPPDVAPPAPPAERR</sequence>
<evidence type="ECO:0000256" key="11">
    <source>
        <dbReference type="ARBA" id="ARBA00023316"/>
    </source>
</evidence>
<accession>B0JQ07</accession>
<keyword evidence="10" id="KW-0511">Multifunctional enzyme</keyword>
<feature type="transmembrane region" description="Helical" evidence="15">
    <location>
        <begin position="241"/>
        <end position="263"/>
    </location>
</feature>
<evidence type="ECO:0000256" key="6">
    <source>
        <dbReference type="ARBA" id="ARBA00022679"/>
    </source>
</evidence>
<evidence type="ECO:0000256" key="1">
    <source>
        <dbReference type="ARBA" id="ARBA00007090"/>
    </source>
</evidence>
<dbReference type="InterPro" id="IPR012338">
    <property type="entry name" value="Beta-lactam/transpept-like"/>
</dbReference>
<dbReference type="SUPFAM" id="SSF53955">
    <property type="entry name" value="Lysozyme-like"/>
    <property type="match status" value="1"/>
</dbReference>
<dbReference type="Gene3D" id="3.40.710.10">
    <property type="entry name" value="DD-peptidase/beta-lactamase superfamily"/>
    <property type="match status" value="1"/>
</dbReference>
<evidence type="ECO:0000256" key="14">
    <source>
        <dbReference type="SAM" id="MobiDB-lite"/>
    </source>
</evidence>
<dbReference type="PANTHER" id="PTHR32282">
    <property type="entry name" value="BINDING PROTEIN TRANSPEPTIDASE, PUTATIVE-RELATED"/>
    <property type="match status" value="1"/>
</dbReference>
<dbReference type="GO" id="GO:0009252">
    <property type="term" value="P:peptidoglycan biosynthetic process"/>
    <property type="evidence" value="ECO:0007669"/>
    <property type="project" value="UniProtKB-KW"/>
</dbReference>